<dbReference type="STRING" id="1192034.CAP_1051"/>
<keyword evidence="3" id="KW-1185">Reference proteome</keyword>
<dbReference type="EMBL" id="ASRX01000121">
    <property type="protein sequence ID" value="EYF00237.1"/>
    <property type="molecule type" value="Genomic_DNA"/>
</dbReference>
<dbReference type="eggNOG" id="COG1413">
    <property type="taxonomic scope" value="Bacteria"/>
</dbReference>
<dbReference type="RefSeq" id="WP_044251882.1">
    <property type="nucleotide sequence ID" value="NZ_ASRX01000121.1"/>
</dbReference>
<evidence type="ECO:0000256" key="1">
    <source>
        <dbReference type="SAM" id="MobiDB-lite"/>
    </source>
</evidence>
<feature type="region of interest" description="Disordered" evidence="1">
    <location>
        <begin position="544"/>
        <end position="586"/>
    </location>
</feature>
<dbReference type="InterPro" id="IPR016024">
    <property type="entry name" value="ARM-type_fold"/>
</dbReference>
<proteinExistence type="predicted"/>
<evidence type="ECO:0000313" key="2">
    <source>
        <dbReference type="EMBL" id="EYF00237.1"/>
    </source>
</evidence>
<protein>
    <recommendedName>
        <fullName evidence="4">HEAT repeat protein</fullName>
    </recommendedName>
</protein>
<reference evidence="2 3" key="1">
    <citation type="submission" date="2013-05" db="EMBL/GenBank/DDBJ databases">
        <title>Genome assembly of Chondromyces apiculatus DSM 436.</title>
        <authorList>
            <person name="Sharma G."/>
            <person name="Khatri I."/>
            <person name="Kaur C."/>
            <person name="Mayilraj S."/>
            <person name="Subramanian S."/>
        </authorList>
    </citation>
    <scope>NUCLEOTIDE SEQUENCE [LARGE SCALE GENOMIC DNA]</scope>
    <source>
        <strain evidence="2 3">DSM 436</strain>
    </source>
</reference>
<comment type="caution">
    <text evidence="2">The sequence shown here is derived from an EMBL/GenBank/DDBJ whole genome shotgun (WGS) entry which is preliminary data.</text>
</comment>
<gene>
    <name evidence="2" type="ORF">CAP_1051</name>
</gene>
<feature type="compositionally biased region" description="Acidic residues" evidence="1">
    <location>
        <begin position="544"/>
        <end position="555"/>
    </location>
</feature>
<dbReference type="AlphaFoldDB" id="A0A017STY4"/>
<organism evidence="2 3">
    <name type="scientific">Chondromyces apiculatus DSM 436</name>
    <dbReference type="NCBI Taxonomy" id="1192034"/>
    <lineage>
        <taxon>Bacteria</taxon>
        <taxon>Pseudomonadati</taxon>
        <taxon>Myxococcota</taxon>
        <taxon>Polyangia</taxon>
        <taxon>Polyangiales</taxon>
        <taxon>Polyangiaceae</taxon>
        <taxon>Chondromyces</taxon>
    </lineage>
</organism>
<sequence length="689" mass="73646">MASSHLPFVPASAPTEDAGVPPSTRALEAAHAELRRAAVILEHDVPPAFDLGPLAQALEQAFVAIYDACDGRAERLAAVHTARGEVAQALSALAPAAGREPAFDPLRAHLERAAGHLAHADERLARLPPLGVPAPQELFASVDVPRLHVLVRPSIAPRLRYPRLPPTGRPPRPTAALPEPTTFQELRAAIAQMKTQAAEARLSPPEPALPPPVAAPENAPLPGFTREVPRAIDDVAFRQNRARECFEEVAMVGMQRAPLLGDPWRGSLILERRMLASIDALAASGATAVAHVPRLVADAPVKDPSHAFALAMVMGCLGGRDALGAAEHALLTSDRDEAFVEGFAAGLKLVPHDALPLALRSLLEEEDPGIRAMAIDVLGYRGLATPAELAAAAGDVPVVAARALVHLAMTPSPGLSALLQGLDGTADPALREAVWWAMALTGHPHTEARLTAALDGPEAGKAALILAIAGGEEDARRVTQRALSAPTRELLFAVGWTGNAWAIGQLVDLLETTDDDALAAAAAWALERLTGAGLWEEAEVEDEAIEVADPPEPDVGEPRVPKLARTLGDPRDLPPEPTPETVEQPSTDAARWRAWWMEKGAEYTMTTRYRRGHPYTPLVSLGELDTARVTPLERRWLHRELVIRTGAVVRFDPHDLVAVQEEAMRAWQPHAARSANMPGRWLRPARKTG</sequence>
<dbReference type="InterPro" id="IPR011989">
    <property type="entry name" value="ARM-like"/>
</dbReference>
<name>A0A017STY4_9BACT</name>
<feature type="region of interest" description="Disordered" evidence="1">
    <location>
        <begin position="1"/>
        <end position="23"/>
    </location>
</feature>
<accession>A0A017STY4</accession>
<evidence type="ECO:0000313" key="3">
    <source>
        <dbReference type="Proteomes" id="UP000019678"/>
    </source>
</evidence>
<dbReference type="Gene3D" id="1.25.10.10">
    <property type="entry name" value="Leucine-rich Repeat Variant"/>
    <property type="match status" value="1"/>
</dbReference>
<evidence type="ECO:0008006" key="4">
    <source>
        <dbReference type="Google" id="ProtNLM"/>
    </source>
</evidence>
<dbReference type="OrthoDB" id="5514359at2"/>
<dbReference type="SUPFAM" id="SSF48371">
    <property type="entry name" value="ARM repeat"/>
    <property type="match status" value="1"/>
</dbReference>
<dbReference type="Proteomes" id="UP000019678">
    <property type="component" value="Unassembled WGS sequence"/>
</dbReference>